<reference evidence="1 2" key="1">
    <citation type="submission" date="2012-09" db="EMBL/GenBank/DDBJ databases">
        <title>Genome Sequence of alkane-degrading Bacterium Alcanivorax sp. 521-1.</title>
        <authorList>
            <person name="Lai Q."/>
            <person name="Shao Z."/>
        </authorList>
    </citation>
    <scope>NUCLEOTIDE SEQUENCE [LARGE SCALE GENOMIC DNA]</scope>
    <source>
        <strain evidence="1 2">521-1</strain>
    </source>
</reference>
<keyword evidence="2" id="KW-1185">Reference proteome</keyword>
<accession>A0ABS0AVI3</accession>
<dbReference type="Proteomes" id="UP000662703">
    <property type="component" value="Unassembled WGS sequence"/>
</dbReference>
<evidence type="ECO:0000313" key="2">
    <source>
        <dbReference type="Proteomes" id="UP000662703"/>
    </source>
</evidence>
<gene>
    <name evidence="1" type="ORF">Y5W_03427</name>
</gene>
<protein>
    <submittedName>
        <fullName evidence="1">Uncharacterized protein</fullName>
    </submittedName>
</protein>
<comment type="caution">
    <text evidence="1">The sequence shown here is derived from an EMBL/GenBank/DDBJ whole genome shotgun (WGS) entry which is preliminary data.</text>
</comment>
<evidence type="ECO:0000313" key="1">
    <source>
        <dbReference type="EMBL" id="MBF5058133.1"/>
    </source>
</evidence>
<name>A0ABS0AVI3_9GAMM</name>
<sequence length="87" mass="9427">MSCTREQGGVTESPSQRLIAATLRGSLKTLLSPAFQARAPVGLQRRWLATVARATLPARGVPRRRTRFGGVPASAACRWRWSARAAP</sequence>
<dbReference type="EMBL" id="ARXX01000077">
    <property type="protein sequence ID" value="MBF5058133.1"/>
    <property type="molecule type" value="Genomic_DNA"/>
</dbReference>
<feature type="non-terminal residue" evidence="1">
    <location>
        <position position="87"/>
    </location>
</feature>
<proteinExistence type="predicted"/>
<organism evidence="1 2">
    <name type="scientific">Alloalcanivorax profundimaris</name>
    <dbReference type="NCBI Taxonomy" id="2735259"/>
    <lineage>
        <taxon>Bacteria</taxon>
        <taxon>Pseudomonadati</taxon>
        <taxon>Pseudomonadota</taxon>
        <taxon>Gammaproteobacteria</taxon>
        <taxon>Oceanospirillales</taxon>
        <taxon>Alcanivoracaceae</taxon>
        <taxon>Alloalcanivorax</taxon>
    </lineage>
</organism>